<organism evidence="2 3">
    <name type="scientific">Ethanoligenens harbinense (strain DSM 18485 / JCM 12961 / CGMCC 1.5033 / YUAN-3)</name>
    <dbReference type="NCBI Taxonomy" id="663278"/>
    <lineage>
        <taxon>Bacteria</taxon>
        <taxon>Bacillati</taxon>
        <taxon>Bacillota</taxon>
        <taxon>Clostridia</taxon>
        <taxon>Eubacteriales</taxon>
        <taxon>Oscillospiraceae</taxon>
        <taxon>Ethanoligenens</taxon>
    </lineage>
</organism>
<evidence type="ECO:0000313" key="2">
    <source>
        <dbReference type="EMBL" id="ADU26853.1"/>
    </source>
</evidence>
<dbReference type="HOGENOM" id="CLU_3098891_0_0_9"/>
<evidence type="ECO:0000313" key="3">
    <source>
        <dbReference type="Proteomes" id="UP000001551"/>
    </source>
</evidence>
<dbReference type="Proteomes" id="UP000001551">
    <property type="component" value="Chromosome"/>
</dbReference>
<dbReference type="EMBL" id="CP002400">
    <property type="protein sequence ID" value="ADU26853.1"/>
    <property type="molecule type" value="Genomic_DNA"/>
</dbReference>
<keyword evidence="3" id="KW-1185">Reference proteome</keyword>
<name>E6U686_ETHHY</name>
<proteinExistence type="predicted"/>
<feature type="region of interest" description="Disordered" evidence="1">
    <location>
        <begin position="1"/>
        <end position="20"/>
    </location>
</feature>
<protein>
    <submittedName>
        <fullName evidence="2">Chromosome segregation protein, putative</fullName>
    </submittedName>
</protein>
<dbReference type="AlphaFoldDB" id="E6U686"/>
<feature type="compositionally biased region" description="Basic and acidic residues" evidence="1">
    <location>
        <begin position="8"/>
        <end position="18"/>
    </location>
</feature>
<accession>E6U686</accession>
<sequence length="51" mass="5993">MPRGVARSFDERIADKQQKKSAYQMKIDRCRLAVSKLEKAEQRLRAGRRTD</sequence>
<dbReference type="KEGG" id="eha:Ethha_1313"/>
<reference evidence="2 3" key="1">
    <citation type="submission" date="2010-12" db="EMBL/GenBank/DDBJ databases">
        <title>Complete sequence of Ethanoligenens harbinense YUAN-3.</title>
        <authorList>
            <person name="Lucas S."/>
            <person name="Copeland A."/>
            <person name="Lapidus A."/>
            <person name="Cheng J.-F."/>
            <person name="Bruce D."/>
            <person name="Goodwin L."/>
            <person name="Pitluck S."/>
            <person name="Chertkov O."/>
            <person name="Misra M."/>
            <person name="Detter J.C."/>
            <person name="Han C."/>
            <person name="Tapia R."/>
            <person name="Land M."/>
            <person name="Hauser L."/>
            <person name="Jeffries C."/>
            <person name="Kyrpides N."/>
            <person name="Ivanova N."/>
            <person name="Mikhailova N."/>
            <person name="Wang A."/>
            <person name="Mouttaki H."/>
            <person name="He Z."/>
            <person name="Zhou J."/>
            <person name="Hemme C.L."/>
            <person name="Woyke T."/>
        </authorList>
    </citation>
    <scope>NUCLEOTIDE SEQUENCE [LARGE SCALE GENOMIC DNA]</scope>
    <source>
        <strain evidence="3">DSM 18485 / JCM 12961 / CGMCC 1.5033 / YUAN-3</strain>
    </source>
</reference>
<evidence type="ECO:0000256" key="1">
    <source>
        <dbReference type="SAM" id="MobiDB-lite"/>
    </source>
</evidence>
<gene>
    <name evidence="2" type="ordered locus">Ethha_1313</name>
</gene>
<dbReference type="RefSeq" id="WP_013485208.1">
    <property type="nucleotide sequence ID" value="NC_014828.1"/>
</dbReference>